<dbReference type="OrthoDB" id="5783867at2759"/>
<dbReference type="AlphaFoldDB" id="A0A9P1N4L9"/>
<protein>
    <submittedName>
        <fullName evidence="2">Uncharacterized protein</fullName>
    </submittedName>
</protein>
<reference evidence="2" key="1">
    <citation type="submission" date="2022-11" db="EMBL/GenBank/DDBJ databases">
        <authorList>
            <person name="Kikuchi T."/>
        </authorList>
    </citation>
    <scope>NUCLEOTIDE SEQUENCE</scope>
    <source>
        <strain evidence="2">PS1010</strain>
    </source>
</reference>
<feature type="region of interest" description="Disordered" evidence="1">
    <location>
        <begin position="143"/>
        <end position="163"/>
    </location>
</feature>
<evidence type="ECO:0000313" key="3">
    <source>
        <dbReference type="Proteomes" id="UP001152747"/>
    </source>
</evidence>
<evidence type="ECO:0000313" key="2">
    <source>
        <dbReference type="EMBL" id="CAI5447791.1"/>
    </source>
</evidence>
<gene>
    <name evidence="2" type="ORF">CAMP_LOCUS10428</name>
</gene>
<dbReference type="EMBL" id="CANHGI010000004">
    <property type="protein sequence ID" value="CAI5447791.1"/>
    <property type="molecule type" value="Genomic_DNA"/>
</dbReference>
<organism evidence="2 3">
    <name type="scientific">Caenorhabditis angaria</name>
    <dbReference type="NCBI Taxonomy" id="860376"/>
    <lineage>
        <taxon>Eukaryota</taxon>
        <taxon>Metazoa</taxon>
        <taxon>Ecdysozoa</taxon>
        <taxon>Nematoda</taxon>
        <taxon>Chromadorea</taxon>
        <taxon>Rhabditida</taxon>
        <taxon>Rhabditina</taxon>
        <taxon>Rhabditomorpha</taxon>
        <taxon>Rhabditoidea</taxon>
        <taxon>Rhabditidae</taxon>
        <taxon>Peloderinae</taxon>
        <taxon>Caenorhabditis</taxon>
    </lineage>
</organism>
<proteinExistence type="predicted"/>
<evidence type="ECO:0000256" key="1">
    <source>
        <dbReference type="SAM" id="MobiDB-lite"/>
    </source>
</evidence>
<sequence>MSDPPLIIESLEGCEDYIAKYMQGRDLRFTDKRQVRQTEKHKKRLERAEKTPENVNNRLRWRISEENICKSSKCNNHYVNNTHFFYGNGSHLGHLHRSPLYALDFPENTQLNRTDFTKHLQTLETRQSNIDKNWLRTAKNQLVPRKTARSHSAPPNMKFTSPEVPAANDRYEMGWDTWRNQNLIIQNFDESLERPKNMGSSMDYTFEKSLTLSMSSLIDNIDSRKLPPGHHSIKSILFSTFDDYFYVLLPPKSQDNIKKFSQYWFRGMKNWSYRPNEQRDKWYRKNVILFLEQFEGDQTEFRRARHILSLESEKEDWFIEMDTGELRSIKNAGPNTVMSMPAKQCRYPCNIMECRFSDKKMSGFKFAREIDKIRKDQMINIIGFDKMDRRNVPSYNTGRSDIRTAIIEPIKSPPVPLMTTVFCDNLSCMGCNTWSAFQT</sequence>
<accession>A0A9P1N4L9</accession>
<keyword evidence="3" id="KW-1185">Reference proteome</keyword>
<dbReference type="Proteomes" id="UP001152747">
    <property type="component" value="Unassembled WGS sequence"/>
</dbReference>
<comment type="caution">
    <text evidence="2">The sequence shown here is derived from an EMBL/GenBank/DDBJ whole genome shotgun (WGS) entry which is preliminary data.</text>
</comment>
<name>A0A9P1N4L9_9PELO</name>